<dbReference type="GO" id="GO:0016787">
    <property type="term" value="F:hydrolase activity"/>
    <property type="evidence" value="ECO:0007669"/>
    <property type="project" value="UniProtKB-KW"/>
</dbReference>
<keyword evidence="4" id="KW-1185">Reference proteome</keyword>
<sequence>MMCSFTATSEIPVLGCLVGKNGVRPDPGKVKVSNEYPTPSNIKELRQFLGLATYLCKYVSKYVGKIRLLSQLLKKDAPWDWTAECQQVFDAVKQGLTEAPILAVVDQDRPFHVVCDASDFAIGCTVTRHDHVVYYQSRQRKPAERNYPLHDKELLAMKYGLAKFRVYLLGSRPFVVYTDHASLRTAIKSPHISQRMARWLSFFAEYNFQVEYKLGRLNVVADALSHRPDYAVHKTGANAIGVVRTSTPSLSLLDDVGSAYANDADAKHKWRSNYLLA</sequence>
<dbReference type="Pfam" id="PF17919">
    <property type="entry name" value="RT_RNaseH_2"/>
    <property type="match status" value="1"/>
</dbReference>
<evidence type="ECO:0000259" key="2">
    <source>
        <dbReference type="Pfam" id="PF17919"/>
    </source>
</evidence>
<name>A0A9W6XYR5_9STRA</name>
<dbReference type="InterPro" id="IPR043128">
    <property type="entry name" value="Rev_trsase/Diguanyl_cyclase"/>
</dbReference>
<dbReference type="GO" id="GO:0003964">
    <property type="term" value="F:RNA-directed DNA polymerase activity"/>
    <property type="evidence" value="ECO:0007669"/>
    <property type="project" value="UniProtKB-KW"/>
</dbReference>
<dbReference type="FunFam" id="3.30.70.270:FF:000020">
    <property type="entry name" value="Transposon Tf2-6 polyprotein-like Protein"/>
    <property type="match status" value="1"/>
</dbReference>
<proteinExistence type="predicted"/>
<organism evidence="3 4">
    <name type="scientific">Phytophthora fragariaefolia</name>
    <dbReference type="NCBI Taxonomy" id="1490495"/>
    <lineage>
        <taxon>Eukaryota</taxon>
        <taxon>Sar</taxon>
        <taxon>Stramenopiles</taxon>
        <taxon>Oomycota</taxon>
        <taxon>Peronosporomycetes</taxon>
        <taxon>Peronosporales</taxon>
        <taxon>Peronosporaceae</taxon>
        <taxon>Phytophthora</taxon>
    </lineage>
</organism>
<dbReference type="Proteomes" id="UP001165121">
    <property type="component" value="Unassembled WGS sequence"/>
</dbReference>
<dbReference type="Gene3D" id="3.30.70.270">
    <property type="match status" value="1"/>
</dbReference>
<dbReference type="SUPFAM" id="SSF56672">
    <property type="entry name" value="DNA/RNA polymerases"/>
    <property type="match status" value="1"/>
</dbReference>
<dbReference type="InterPro" id="IPR050951">
    <property type="entry name" value="Retrovirus_Pol_polyprotein"/>
</dbReference>
<dbReference type="AlphaFoldDB" id="A0A9W6XYR5"/>
<dbReference type="PANTHER" id="PTHR37984:SF5">
    <property type="entry name" value="PROTEIN NYNRIN-LIKE"/>
    <property type="match status" value="1"/>
</dbReference>
<feature type="domain" description="Reverse transcriptase/retrotransposon-derived protein RNase H-like" evidence="2">
    <location>
        <begin position="81"/>
        <end position="176"/>
    </location>
</feature>
<evidence type="ECO:0000313" key="4">
    <source>
        <dbReference type="Proteomes" id="UP001165121"/>
    </source>
</evidence>
<dbReference type="OrthoDB" id="1430630at2759"/>
<reference evidence="3" key="1">
    <citation type="submission" date="2023-04" db="EMBL/GenBank/DDBJ databases">
        <title>Phytophthora fragariaefolia NBRC 109709.</title>
        <authorList>
            <person name="Ichikawa N."/>
            <person name="Sato H."/>
            <person name="Tonouchi N."/>
        </authorList>
    </citation>
    <scope>NUCLEOTIDE SEQUENCE</scope>
    <source>
        <strain evidence="3">NBRC 109709</strain>
    </source>
</reference>
<dbReference type="GO" id="GO:0004519">
    <property type="term" value="F:endonuclease activity"/>
    <property type="evidence" value="ECO:0007669"/>
    <property type="project" value="UniProtKB-KW"/>
</dbReference>
<keyword evidence="1" id="KW-0511">Multifunctional enzyme</keyword>
<accession>A0A9W6XYR5</accession>
<dbReference type="PANTHER" id="PTHR37984">
    <property type="entry name" value="PROTEIN CBG26694"/>
    <property type="match status" value="1"/>
</dbReference>
<dbReference type="CDD" id="cd09274">
    <property type="entry name" value="RNase_HI_RT_Ty3"/>
    <property type="match status" value="1"/>
</dbReference>
<dbReference type="InterPro" id="IPR041577">
    <property type="entry name" value="RT_RNaseH_2"/>
</dbReference>
<dbReference type="InterPro" id="IPR043502">
    <property type="entry name" value="DNA/RNA_pol_sf"/>
</dbReference>
<comment type="caution">
    <text evidence="3">The sequence shown here is derived from an EMBL/GenBank/DDBJ whole genome shotgun (WGS) entry which is preliminary data.</text>
</comment>
<evidence type="ECO:0000313" key="3">
    <source>
        <dbReference type="EMBL" id="GMF47831.1"/>
    </source>
</evidence>
<dbReference type="EMBL" id="BSXT01002215">
    <property type="protein sequence ID" value="GMF47831.1"/>
    <property type="molecule type" value="Genomic_DNA"/>
</dbReference>
<gene>
    <name evidence="3" type="ORF">Pfra01_001821400</name>
</gene>
<evidence type="ECO:0000256" key="1">
    <source>
        <dbReference type="ARBA" id="ARBA00023268"/>
    </source>
</evidence>
<protein>
    <submittedName>
        <fullName evidence="3">Unnamed protein product</fullName>
    </submittedName>
</protein>